<organism evidence="3 4">
    <name type="scientific">Nematostella vectensis</name>
    <name type="common">Starlet sea anemone</name>
    <dbReference type="NCBI Taxonomy" id="45351"/>
    <lineage>
        <taxon>Eukaryota</taxon>
        <taxon>Metazoa</taxon>
        <taxon>Cnidaria</taxon>
        <taxon>Anthozoa</taxon>
        <taxon>Hexacorallia</taxon>
        <taxon>Actiniaria</taxon>
        <taxon>Edwardsiidae</taxon>
        <taxon>Nematostella</taxon>
    </lineage>
</organism>
<dbReference type="PhylomeDB" id="A7S4Q1"/>
<feature type="domain" description="Galactosyltransferase C-terminal" evidence="2">
    <location>
        <begin position="115"/>
        <end position="149"/>
    </location>
</feature>
<reference evidence="3 4" key="1">
    <citation type="journal article" date="2007" name="Science">
        <title>Sea anemone genome reveals ancestral eumetazoan gene repertoire and genomic organization.</title>
        <authorList>
            <person name="Putnam N.H."/>
            <person name="Srivastava M."/>
            <person name="Hellsten U."/>
            <person name="Dirks B."/>
            <person name="Chapman J."/>
            <person name="Salamov A."/>
            <person name="Terry A."/>
            <person name="Shapiro H."/>
            <person name="Lindquist E."/>
            <person name="Kapitonov V.V."/>
            <person name="Jurka J."/>
            <person name="Genikhovich G."/>
            <person name="Grigoriev I.V."/>
            <person name="Lucas S.M."/>
            <person name="Steele R.E."/>
            <person name="Finnerty J.R."/>
            <person name="Technau U."/>
            <person name="Martindale M.Q."/>
            <person name="Rokhsar D.S."/>
        </authorList>
    </citation>
    <scope>NUCLEOTIDE SEQUENCE [LARGE SCALE GENOMIC DNA]</scope>
    <source>
        <strain evidence="4">CH2 X CH6</strain>
    </source>
</reference>
<evidence type="ECO:0000256" key="1">
    <source>
        <dbReference type="ARBA" id="ARBA00022679"/>
    </source>
</evidence>
<name>A7S4Q1_NEMVE</name>
<dbReference type="EMBL" id="DS469579">
    <property type="protein sequence ID" value="EDO41361.1"/>
    <property type="molecule type" value="Genomic_DNA"/>
</dbReference>
<dbReference type="eggNOG" id="KOG3588">
    <property type="taxonomic scope" value="Eukaryota"/>
</dbReference>
<gene>
    <name evidence="3" type="ORF">NEMVEDRAFT_v1g206770</name>
</gene>
<dbReference type="STRING" id="45351.A7S4Q1"/>
<dbReference type="PANTHER" id="PTHR12369:SF5">
    <property type="entry name" value="HEXOSYLTRANSFERASE"/>
    <property type="match status" value="1"/>
</dbReference>
<keyword evidence="1" id="KW-0808">Transferase</keyword>
<evidence type="ECO:0000313" key="3">
    <source>
        <dbReference type="EMBL" id="EDO41361.1"/>
    </source>
</evidence>
<dbReference type="Proteomes" id="UP000001593">
    <property type="component" value="Unassembled WGS sequence"/>
</dbReference>
<dbReference type="PANTHER" id="PTHR12369">
    <property type="entry name" value="CHONDROITIN SYNTHASE"/>
    <property type="match status" value="1"/>
</dbReference>
<sequence>MVNLLVISGRNQAKWVYHFINNIQEIYKQTGDENINVIIVDFLSPNADLKAALEKSSLPNYSLLENISGFQKSLGIQQAVNHGVTDQDSIVVVMDLHLQVPASFIEDVRKMFKDKWGGEDIEMVDRILMAGIELERRKVIGFSHYFHTKKGMWNNRS</sequence>
<accession>A7S4Q1</accession>
<proteinExistence type="predicted"/>
<evidence type="ECO:0000313" key="4">
    <source>
        <dbReference type="Proteomes" id="UP000001593"/>
    </source>
</evidence>
<dbReference type="InterPro" id="IPR027791">
    <property type="entry name" value="Galactosyl_T_C"/>
</dbReference>
<dbReference type="GO" id="GO:0016740">
    <property type="term" value="F:transferase activity"/>
    <property type="evidence" value="ECO:0007669"/>
    <property type="project" value="UniProtKB-KW"/>
</dbReference>
<dbReference type="SUPFAM" id="SSF53448">
    <property type="entry name" value="Nucleotide-diphospho-sugar transferases"/>
    <property type="match status" value="1"/>
</dbReference>
<dbReference type="InterPro" id="IPR051227">
    <property type="entry name" value="CS_glycosyltransferase"/>
</dbReference>
<dbReference type="AlphaFoldDB" id="A7S4Q1"/>
<evidence type="ECO:0000259" key="2">
    <source>
        <dbReference type="Pfam" id="PF02709"/>
    </source>
</evidence>
<keyword evidence="4" id="KW-1185">Reference proteome</keyword>
<dbReference type="InParanoid" id="A7S4Q1"/>
<dbReference type="InterPro" id="IPR029044">
    <property type="entry name" value="Nucleotide-diphossugar_trans"/>
</dbReference>
<dbReference type="HOGENOM" id="CLU_078350_0_0_1"/>
<dbReference type="Pfam" id="PF02709">
    <property type="entry name" value="Glyco_transf_7C"/>
    <property type="match status" value="1"/>
</dbReference>
<protein>
    <recommendedName>
        <fullName evidence="2">Galactosyltransferase C-terminal domain-containing protein</fullName>
    </recommendedName>
</protein>